<gene>
    <name evidence="10" type="ORF">UA74_17055</name>
</gene>
<keyword evidence="5 8" id="KW-0732">Signal</keyword>
<evidence type="ECO:0000256" key="4">
    <source>
        <dbReference type="ARBA" id="ARBA00022525"/>
    </source>
</evidence>
<dbReference type="InterPro" id="IPR023296">
    <property type="entry name" value="Glyco_hydro_beta-prop_sf"/>
</dbReference>
<dbReference type="EC" id="3.2.1.55" evidence="3"/>
<evidence type="ECO:0000256" key="2">
    <source>
        <dbReference type="ARBA" id="ARBA00004613"/>
    </source>
</evidence>
<dbReference type="Proteomes" id="UP000185511">
    <property type="component" value="Chromosome"/>
</dbReference>
<dbReference type="GO" id="GO:0005576">
    <property type="term" value="C:extracellular region"/>
    <property type="evidence" value="ECO:0007669"/>
    <property type="project" value="UniProtKB-SubCell"/>
</dbReference>
<reference evidence="11" key="1">
    <citation type="submission" date="2016-06" db="EMBL/GenBank/DDBJ databases">
        <title>Complete genome sequence of Actinoalloteichus fjordicus DSM 46855 (=ADI127-17), type strain of the new species Actinoalloteichus fjordicus.</title>
        <authorList>
            <person name="Ruckert C."/>
            <person name="Nouioui I."/>
            <person name="Willmese J."/>
            <person name="van Wezel G."/>
            <person name="Klenk H.-P."/>
            <person name="Kalinowski J."/>
            <person name="Zotchev S.B."/>
        </authorList>
    </citation>
    <scope>NUCLEOTIDE SEQUENCE [LARGE SCALE GENOMIC DNA]</scope>
    <source>
        <strain evidence="11">ADI127-7</strain>
    </source>
</reference>
<evidence type="ECO:0000313" key="10">
    <source>
        <dbReference type="EMBL" id="APU15441.1"/>
    </source>
</evidence>
<dbReference type="PANTHER" id="PTHR40631:SF2">
    <property type="entry name" value="ALPHA-L-ARABINOFURANOSIDASE"/>
    <property type="match status" value="1"/>
</dbReference>
<evidence type="ECO:0000256" key="5">
    <source>
        <dbReference type="ARBA" id="ARBA00022729"/>
    </source>
</evidence>
<dbReference type="SMART" id="SM00637">
    <property type="entry name" value="CBD_II"/>
    <property type="match status" value="1"/>
</dbReference>
<feature type="chain" id="PRO_5042297194" description="non-reducing end alpha-L-arabinofuranosidase" evidence="8">
    <location>
        <begin position="40"/>
        <end position="476"/>
    </location>
</feature>
<feature type="domain" description="CBM2" evidence="9">
    <location>
        <begin position="40"/>
        <end position="150"/>
    </location>
</feature>
<dbReference type="SUPFAM" id="SSF49384">
    <property type="entry name" value="Carbohydrate-binding domain"/>
    <property type="match status" value="1"/>
</dbReference>
<dbReference type="PANTHER" id="PTHR40631">
    <property type="entry name" value="ALPHA-L-ARABINOFURANOSIDASE AXHA-2-RELATED"/>
    <property type="match status" value="1"/>
</dbReference>
<dbReference type="InterPro" id="IPR008965">
    <property type="entry name" value="CBM2/CBM3_carb-bd_dom_sf"/>
</dbReference>
<dbReference type="PROSITE" id="PS51173">
    <property type="entry name" value="CBM2"/>
    <property type="match status" value="1"/>
</dbReference>
<dbReference type="GO" id="GO:0046373">
    <property type="term" value="P:L-arabinose metabolic process"/>
    <property type="evidence" value="ECO:0007669"/>
    <property type="project" value="InterPro"/>
</dbReference>
<keyword evidence="11" id="KW-1185">Reference proteome</keyword>
<evidence type="ECO:0000256" key="6">
    <source>
        <dbReference type="ARBA" id="ARBA00022801"/>
    </source>
</evidence>
<proteinExistence type="predicted"/>
<evidence type="ECO:0000259" key="9">
    <source>
        <dbReference type="PROSITE" id="PS51173"/>
    </source>
</evidence>
<keyword evidence="6" id="KW-0378">Hydrolase</keyword>
<dbReference type="GO" id="GO:0030247">
    <property type="term" value="F:polysaccharide binding"/>
    <property type="evidence" value="ECO:0007669"/>
    <property type="project" value="UniProtKB-UniRule"/>
</dbReference>
<evidence type="ECO:0000256" key="7">
    <source>
        <dbReference type="ARBA" id="ARBA00023295"/>
    </source>
</evidence>
<dbReference type="Gene3D" id="2.115.10.20">
    <property type="entry name" value="Glycosyl hydrolase domain, family 43"/>
    <property type="match status" value="1"/>
</dbReference>
<dbReference type="RefSeq" id="WP_075743918.1">
    <property type="nucleotide sequence ID" value="NZ_CP016076.1"/>
</dbReference>
<protein>
    <recommendedName>
        <fullName evidence="3">non-reducing end alpha-L-arabinofuranosidase</fullName>
        <ecNumber evidence="3">3.2.1.55</ecNumber>
    </recommendedName>
</protein>
<dbReference type="InterPro" id="IPR012291">
    <property type="entry name" value="CBM2_carb-bd_dom_sf"/>
</dbReference>
<dbReference type="GO" id="GO:0046556">
    <property type="term" value="F:alpha-L-arabinofuranosidase activity"/>
    <property type="evidence" value="ECO:0007669"/>
    <property type="project" value="UniProtKB-EC"/>
</dbReference>
<accession>A0AAC9PT30</accession>
<name>A0AAC9PT30_9PSEU</name>
<dbReference type="EMBL" id="CP016076">
    <property type="protein sequence ID" value="APU15441.1"/>
    <property type="molecule type" value="Genomic_DNA"/>
</dbReference>
<keyword evidence="4" id="KW-0964">Secreted</keyword>
<organism evidence="10 11">
    <name type="scientific">Actinoalloteichus fjordicus</name>
    <dbReference type="NCBI Taxonomy" id="1612552"/>
    <lineage>
        <taxon>Bacteria</taxon>
        <taxon>Bacillati</taxon>
        <taxon>Actinomycetota</taxon>
        <taxon>Actinomycetes</taxon>
        <taxon>Pseudonocardiales</taxon>
        <taxon>Pseudonocardiaceae</taxon>
        <taxon>Actinoalloteichus</taxon>
    </lineage>
</organism>
<evidence type="ECO:0000256" key="1">
    <source>
        <dbReference type="ARBA" id="ARBA00001462"/>
    </source>
</evidence>
<evidence type="ECO:0000256" key="3">
    <source>
        <dbReference type="ARBA" id="ARBA00012670"/>
    </source>
</evidence>
<dbReference type="KEGG" id="acad:UA74_17055"/>
<evidence type="ECO:0000313" key="11">
    <source>
        <dbReference type="Proteomes" id="UP000185511"/>
    </source>
</evidence>
<keyword evidence="7" id="KW-0326">Glycosidase</keyword>
<evidence type="ECO:0000256" key="8">
    <source>
        <dbReference type="SAM" id="SignalP"/>
    </source>
</evidence>
<dbReference type="AlphaFoldDB" id="A0AAC9PT30"/>
<dbReference type="CDD" id="cd08987">
    <property type="entry name" value="GH62"/>
    <property type="match status" value="1"/>
</dbReference>
<dbReference type="InterPro" id="IPR005193">
    <property type="entry name" value="GH62_arabinosidase"/>
</dbReference>
<dbReference type="Pfam" id="PF00553">
    <property type="entry name" value="CBM_2"/>
    <property type="match status" value="1"/>
</dbReference>
<dbReference type="SUPFAM" id="SSF75005">
    <property type="entry name" value="Arabinanase/levansucrase/invertase"/>
    <property type="match status" value="1"/>
</dbReference>
<dbReference type="InterPro" id="IPR001919">
    <property type="entry name" value="CBD2"/>
</dbReference>
<comment type="subcellular location">
    <subcellularLocation>
        <location evidence="2">Secreted</location>
    </subcellularLocation>
</comment>
<dbReference type="Gene3D" id="2.60.40.290">
    <property type="match status" value="1"/>
</dbReference>
<comment type="catalytic activity">
    <reaction evidence="1">
        <text>Hydrolysis of terminal non-reducing alpha-L-arabinofuranoside residues in alpha-L-arabinosides.</text>
        <dbReference type="EC" id="3.2.1.55"/>
    </reaction>
</comment>
<dbReference type="Pfam" id="PF03664">
    <property type="entry name" value="Glyco_hydro_62"/>
    <property type="match status" value="1"/>
</dbReference>
<sequence length="476" mass="51115">MSVSRRLAAALSRSVATASALLFASALLTAAGAPAAASAASEAQEGCSVDYATAAQWPGGFTTNVTIRNLGSEVNGWSLTWSFTAGQGVDHAWNAAVTQNGSQVVARDAGHNARIPAGGSVSFGFNGTTSGTTTPPPTIFSLNGTNCTGGTTPQPPDGSLPNSFQWSSTGPIISPKPDSGHPAVSVKDPSVVYHDGRWHVFATVYTDGYNMVYTSFSDWSQASSAPHHYLDQSGIGPGYRAAPQVFYFAPQGLWYLVYQTGAGGSYSTTTDITRPETWSAPRNFYSAMPEIIRDNIGDGYWVDFWTVCDAAMCYLFSSDDNGHLYRSETTVANFPAGFTNTVIAMEDADRNRLFEAANVYRIQGDQGYLLVHEAIGSDGRRWFRSWTAPAITGPWTALADSESRPFARANNVTFPGGQWSRDISHGEMLRSGVDQTMEISPCDLRYLYQGLDPGAGGDYNRLPWRLGLLTQTNSPC</sequence>
<feature type="signal peptide" evidence="8">
    <location>
        <begin position="1"/>
        <end position="39"/>
    </location>
</feature>